<sequence>MNGAKRSAEAVGCKNTSVGERSALEGSLRASGGGRSGSENVVRFTRGIRAVRGGPPRLLSSRESIHPLSVYGQLSLEHRFRPFISI</sequence>
<dbReference type="InterPro" id="IPR022546">
    <property type="entry name" value="Uncharacterised_Ycf68"/>
</dbReference>
<dbReference type="AlphaFoldDB" id="A0ABD3E617"/>
<evidence type="ECO:0000256" key="1">
    <source>
        <dbReference type="ARBA" id="ARBA00004229"/>
    </source>
</evidence>
<comment type="caution">
    <text evidence="6">The sequence shown here is derived from an EMBL/GenBank/DDBJ whole genome shotgun (WGS) entry which is preliminary data.</text>
</comment>
<comment type="subcellular location">
    <subcellularLocation>
        <location evidence="1">Plastid</location>
        <location evidence="1">Chloroplast</location>
    </subcellularLocation>
</comment>
<evidence type="ECO:0000313" key="7">
    <source>
        <dbReference type="Proteomes" id="UP001632038"/>
    </source>
</evidence>
<dbReference type="EMBL" id="JAVIJP010000008">
    <property type="protein sequence ID" value="KAL3648521.1"/>
    <property type="molecule type" value="Genomic_DNA"/>
</dbReference>
<proteinExistence type="inferred from homology"/>
<evidence type="ECO:0000256" key="3">
    <source>
        <dbReference type="ARBA" id="ARBA00021456"/>
    </source>
</evidence>
<keyword evidence="7" id="KW-1185">Reference proteome</keyword>
<accession>A0ABD3E617</accession>
<keyword evidence="5" id="KW-0934">Plastid</keyword>
<reference evidence="7" key="1">
    <citation type="journal article" date="2024" name="IScience">
        <title>Strigolactones Initiate the Formation of Haustorium-like Structures in Castilleja.</title>
        <authorList>
            <person name="Buerger M."/>
            <person name="Peterson D."/>
            <person name="Chory J."/>
        </authorList>
    </citation>
    <scope>NUCLEOTIDE SEQUENCE [LARGE SCALE GENOMIC DNA]</scope>
</reference>
<dbReference type="GO" id="GO:0009507">
    <property type="term" value="C:chloroplast"/>
    <property type="evidence" value="ECO:0007669"/>
    <property type="project" value="UniProtKB-SubCell"/>
</dbReference>
<evidence type="ECO:0000313" key="6">
    <source>
        <dbReference type="EMBL" id="KAL3648521.1"/>
    </source>
</evidence>
<organism evidence="6 7">
    <name type="scientific">Castilleja foliolosa</name>
    <dbReference type="NCBI Taxonomy" id="1961234"/>
    <lineage>
        <taxon>Eukaryota</taxon>
        <taxon>Viridiplantae</taxon>
        <taxon>Streptophyta</taxon>
        <taxon>Embryophyta</taxon>
        <taxon>Tracheophyta</taxon>
        <taxon>Spermatophyta</taxon>
        <taxon>Magnoliopsida</taxon>
        <taxon>eudicotyledons</taxon>
        <taxon>Gunneridae</taxon>
        <taxon>Pentapetalae</taxon>
        <taxon>asterids</taxon>
        <taxon>lamiids</taxon>
        <taxon>Lamiales</taxon>
        <taxon>Orobanchaceae</taxon>
        <taxon>Pedicularideae</taxon>
        <taxon>Castillejinae</taxon>
        <taxon>Castilleja</taxon>
    </lineage>
</organism>
<name>A0ABD3E617_9LAMI</name>
<evidence type="ECO:0000256" key="2">
    <source>
        <dbReference type="ARBA" id="ARBA00007638"/>
    </source>
</evidence>
<dbReference type="Proteomes" id="UP001632038">
    <property type="component" value="Unassembled WGS sequence"/>
</dbReference>
<evidence type="ECO:0000256" key="4">
    <source>
        <dbReference type="ARBA" id="ARBA00022528"/>
    </source>
</evidence>
<gene>
    <name evidence="6" type="ORF">CASFOL_007945</name>
</gene>
<comment type="similarity">
    <text evidence="2">Belongs to the ycf68 family.</text>
</comment>
<evidence type="ECO:0000256" key="5">
    <source>
        <dbReference type="ARBA" id="ARBA00022640"/>
    </source>
</evidence>
<dbReference type="Pfam" id="PF10839">
    <property type="entry name" value="DUF2647"/>
    <property type="match status" value="1"/>
</dbReference>
<keyword evidence="4" id="KW-0150">Chloroplast</keyword>
<protein>
    <recommendedName>
        <fullName evidence="3">Uncharacterized protein ycf68</fullName>
    </recommendedName>
</protein>